<protein>
    <recommendedName>
        <fullName evidence="2">protein-tyrosine-phosphatase</fullName>
        <ecNumber evidence="2">3.1.3.48</ecNumber>
    </recommendedName>
</protein>
<feature type="domain" description="Tyrosine-protein phosphatase" evidence="6">
    <location>
        <begin position="1"/>
        <end position="177"/>
    </location>
</feature>
<dbReference type="FunFam" id="3.90.190.10:FF:000102">
    <property type="entry name" value="Receptor-type tyrosine-protein phosphatase"/>
    <property type="match status" value="1"/>
</dbReference>
<feature type="domain" description="Tyrosine specific protein phosphatases" evidence="7">
    <location>
        <begin position="97"/>
        <end position="168"/>
    </location>
</feature>
<feature type="domain" description="Tyrosine specific protein phosphatases" evidence="7">
    <location>
        <begin position="405"/>
        <end position="484"/>
    </location>
</feature>
<evidence type="ECO:0000259" key="6">
    <source>
        <dbReference type="PROSITE" id="PS50055"/>
    </source>
</evidence>
<dbReference type="InterPro" id="IPR003595">
    <property type="entry name" value="Tyr_Pase_cat"/>
</dbReference>
<feature type="domain" description="Tyrosine-protein phosphatase" evidence="6">
    <location>
        <begin position="208"/>
        <end position="493"/>
    </location>
</feature>
<dbReference type="Pfam" id="PF00102">
    <property type="entry name" value="Y_phosphatase"/>
    <property type="match status" value="2"/>
</dbReference>
<dbReference type="PROSITE" id="PS00383">
    <property type="entry name" value="TYR_PHOSPHATASE_1"/>
    <property type="match status" value="2"/>
</dbReference>
<dbReference type="PRINTS" id="PR00700">
    <property type="entry name" value="PRTYPHPHTASE"/>
</dbReference>
<dbReference type="AlphaFoldDB" id="A0AAD9IZF1"/>
<dbReference type="FunFam" id="3.90.190.10:FF:000185">
    <property type="entry name" value="Predicted protein"/>
    <property type="match status" value="1"/>
</dbReference>
<dbReference type="PANTHER" id="PTHR19134">
    <property type="entry name" value="RECEPTOR-TYPE TYROSINE-PROTEIN PHOSPHATASE"/>
    <property type="match status" value="1"/>
</dbReference>
<dbReference type="CDD" id="cd00047">
    <property type="entry name" value="PTPc"/>
    <property type="match status" value="1"/>
</dbReference>
<dbReference type="EC" id="3.1.3.48" evidence="2"/>
<dbReference type="GO" id="GO:0004725">
    <property type="term" value="F:protein tyrosine phosphatase activity"/>
    <property type="evidence" value="ECO:0007669"/>
    <property type="project" value="UniProtKB-EC"/>
</dbReference>
<dbReference type="PANTHER" id="PTHR19134:SF562">
    <property type="entry name" value="PROTEIN-TYROSINE-PHOSPHATASE"/>
    <property type="match status" value="1"/>
</dbReference>
<evidence type="ECO:0000256" key="2">
    <source>
        <dbReference type="ARBA" id="ARBA00013064"/>
    </source>
</evidence>
<evidence type="ECO:0000256" key="3">
    <source>
        <dbReference type="ARBA" id="ARBA00022801"/>
    </source>
</evidence>
<evidence type="ECO:0000259" key="7">
    <source>
        <dbReference type="PROSITE" id="PS50056"/>
    </source>
</evidence>
<dbReference type="InterPro" id="IPR016130">
    <property type="entry name" value="Tyr_Pase_AS"/>
</dbReference>
<dbReference type="PROSITE" id="PS50056">
    <property type="entry name" value="TYR_PHOSPHATASE_2"/>
    <property type="match status" value="2"/>
</dbReference>
<dbReference type="Gene3D" id="3.90.190.10">
    <property type="entry name" value="Protein tyrosine phosphatase superfamily"/>
    <property type="match status" value="2"/>
</dbReference>
<evidence type="ECO:0000313" key="9">
    <source>
        <dbReference type="Proteomes" id="UP001208570"/>
    </source>
</evidence>
<keyword evidence="9" id="KW-1185">Reference proteome</keyword>
<proteinExistence type="inferred from homology"/>
<dbReference type="SUPFAM" id="SSF52799">
    <property type="entry name" value="(Phosphotyrosine protein) phosphatases II"/>
    <property type="match status" value="2"/>
</dbReference>
<evidence type="ECO:0000313" key="8">
    <source>
        <dbReference type="EMBL" id="KAK2143806.1"/>
    </source>
</evidence>
<accession>A0AAD9IZF1</accession>
<dbReference type="Proteomes" id="UP001208570">
    <property type="component" value="Unassembled WGS sequence"/>
</dbReference>
<gene>
    <name evidence="8" type="ORF">LSH36_811g00029</name>
</gene>
<keyword evidence="4" id="KW-0904">Protein phosphatase</keyword>
<evidence type="ECO:0000256" key="1">
    <source>
        <dbReference type="ARBA" id="ARBA00009580"/>
    </source>
</evidence>
<comment type="similarity">
    <text evidence="1">Belongs to the protein-tyrosine phosphatase family.</text>
</comment>
<evidence type="ECO:0000256" key="4">
    <source>
        <dbReference type="ARBA" id="ARBA00022912"/>
    </source>
</evidence>
<dbReference type="EMBL" id="JAODUP010000811">
    <property type="protein sequence ID" value="KAK2143806.1"/>
    <property type="molecule type" value="Genomic_DNA"/>
</dbReference>
<dbReference type="InterPro" id="IPR029021">
    <property type="entry name" value="Prot-tyrosine_phosphatase-like"/>
</dbReference>
<comment type="caution">
    <text evidence="8">The sequence shown here is derived from an EMBL/GenBank/DDBJ whole genome shotgun (WGS) entry which is preliminary data.</text>
</comment>
<sequence length="499" mass="58350">MIWQYNANRIVMVANLVEGGRRMCDSYWPEEINQSEKHEEFIVTLESVVEYADYIVRSLKLRKQLHYGQDESRPIYQYHFTSWKDRGRPSFGAVTLLHFHQEVHSKDDERTGPLVVHCSAGVGRTGTFIALDILLQQVEHERVVDVFGCIQKLREQRMLMVQSQEQAMFLHDAILEAINVGNTSYPCSTMAEEFSKICEEKENGKSELRKQFMLLSKLKSTPEEQINGRVLEESKDKNRDISVIPGELDRPYLTIRHEYQSDYINAVYVDSFRKHDYYVVTQMPLPNTQADFWRLVFDHQLNAIVMLNEMDESDEVYFQVATCKQYWPDGGSGIYGPIKVEHVAVTNISTNIVMRQFMVSLATNKFLLFYLVVNKKNDGKLSVRHYQLLGWPNNEVLPPDKDVLLLLMEEVHSWQQKQKYPKHIHKMGHTIVHCLNGVTRCGLFCGVSYIIDKIKLDEKVDVLLAARNVSRNRYQFVRTLDEYRFLYEIALKYIYWCVC</sequence>
<dbReference type="InterPro" id="IPR000387">
    <property type="entry name" value="Tyr_Pase_dom"/>
</dbReference>
<organism evidence="8 9">
    <name type="scientific">Paralvinella palmiformis</name>
    <dbReference type="NCBI Taxonomy" id="53620"/>
    <lineage>
        <taxon>Eukaryota</taxon>
        <taxon>Metazoa</taxon>
        <taxon>Spiralia</taxon>
        <taxon>Lophotrochozoa</taxon>
        <taxon>Annelida</taxon>
        <taxon>Polychaeta</taxon>
        <taxon>Sedentaria</taxon>
        <taxon>Canalipalpata</taxon>
        <taxon>Terebellida</taxon>
        <taxon>Terebelliformia</taxon>
        <taxon>Alvinellidae</taxon>
        <taxon>Paralvinella</taxon>
    </lineage>
</organism>
<name>A0AAD9IZF1_9ANNE</name>
<evidence type="ECO:0000256" key="5">
    <source>
        <dbReference type="ARBA" id="ARBA00051722"/>
    </source>
</evidence>
<comment type="catalytic activity">
    <reaction evidence="5">
        <text>O-phospho-L-tyrosyl-[protein] + H2O = L-tyrosyl-[protein] + phosphate</text>
        <dbReference type="Rhea" id="RHEA:10684"/>
        <dbReference type="Rhea" id="RHEA-COMP:10136"/>
        <dbReference type="Rhea" id="RHEA-COMP:20101"/>
        <dbReference type="ChEBI" id="CHEBI:15377"/>
        <dbReference type="ChEBI" id="CHEBI:43474"/>
        <dbReference type="ChEBI" id="CHEBI:46858"/>
        <dbReference type="ChEBI" id="CHEBI:61978"/>
        <dbReference type="EC" id="3.1.3.48"/>
    </reaction>
</comment>
<dbReference type="InterPro" id="IPR050348">
    <property type="entry name" value="Protein-Tyr_Phosphatase"/>
</dbReference>
<dbReference type="SMART" id="SM00404">
    <property type="entry name" value="PTPc_motif"/>
    <property type="match status" value="2"/>
</dbReference>
<dbReference type="InterPro" id="IPR000242">
    <property type="entry name" value="PTP_cat"/>
</dbReference>
<dbReference type="SMART" id="SM00194">
    <property type="entry name" value="PTPc"/>
    <property type="match status" value="2"/>
</dbReference>
<dbReference type="PROSITE" id="PS50055">
    <property type="entry name" value="TYR_PHOSPHATASE_PTP"/>
    <property type="match status" value="2"/>
</dbReference>
<keyword evidence="3" id="KW-0378">Hydrolase</keyword>
<reference evidence="8" key="1">
    <citation type="journal article" date="2023" name="Mol. Biol. Evol.">
        <title>Third-Generation Sequencing Reveals the Adaptive Role of the Epigenome in Three Deep-Sea Polychaetes.</title>
        <authorList>
            <person name="Perez M."/>
            <person name="Aroh O."/>
            <person name="Sun Y."/>
            <person name="Lan Y."/>
            <person name="Juniper S.K."/>
            <person name="Young C.R."/>
            <person name="Angers B."/>
            <person name="Qian P.Y."/>
        </authorList>
    </citation>
    <scope>NUCLEOTIDE SEQUENCE</scope>
    <source>
        <strain evidence="8">P08H-3</strain>
    </source>
</reference>